<organism evidence="2 3">
    <name type="scientific">Ciona savignyi</name>
    <name type="common">Pacific transparent sea squirt</name>
    <dbReference type="NCBI Taxonomy" id="51511"/>
    <lineage>
        <taxon>Eukaryota</taxon>
        <taxon>Metazoa</taxon>
        <taxon>Chordata</taxon>
        <taxon>Tunicata</taxon>
        <taxon>Ascidiacea</taxon>
        <taxon>Phlebobranchia</taxon>
        <taxon>Cionidae</taxon>
        <taxon>Ciona</taxon>
    </lineage>
</organism>
<keyword evidence="1" id="KW-0472">Membrane</keyword>
<feature type="transmembrane region" description="Helical" evidence="1">
    <location>
        <begin position="41"/>
        <end position="60"/>
    </location>
</feature>
<evidence type="ECO:0000313" key="2">
    <source>
        <dbReference type="Ensembl" id="ENSCSAVP00000018933.1"/>
    </source>
</evidence>
<proteinExistence type="predicted"/>
<dbReference type="AlphaFoldDB" id="H2ZMW7"/>
<evidence type="ECO:0000256" key="1">
    <source>
        <dbReference type="SAM" id="Phobius"/>
    </source>
</evidence>
<reference evidence="3" key="1">
    <citation type="submission" date="2003-08" db="EMBL/GenBank/DDBJ databases">
        <authorList>
            <person name="Birren B."/>
            <person name="Nusbaum C."/>
            <person name="Abebe A."/>
            <person name="Abouelleil A."/>
            <person name="Adekoya E."/>
            <person name="Ait-zahra M."/>
            <person name="Allen N."/>
            <person name="Allen T."/>
            <person name="An P."/>
            <person name="Anderson M."/>
            <person name="Anderson S."/>
            <person name="Arachchi H."/>
            <person name="Armbruster J."/>
            <person name="Bachantsang P."/>
            <person name="Baldwin J."/>
            <person name="Barry A."/>
            <person name="Bayul T."/>
            <person name="Blitshsteyn B."/>
            <person name="Bloom T."/>
            <person name="Blye J."/>
            <person name="Boguslavskiy L."/>
            <person name="Borowsky M."/>
            <person name="Boukhgalter B."/>
            <person name="Brunache A."/>
            <person name="Butler J."/>
            <person name="Calixte N."/>
            <person name="Calvo S."/>
            <person name="Camarata J."/>
            <person name="Campo K."/>
            <person name="Chang J."/>
            <person name="Cheshatsang Y."/>
            <person name="Citroen M."/>
            <person name="Collymore A."/>
            <person name="Considine T."/>
            <person name="Cook A."/>
            <person name="Cooke P."/>
            <person name="Corum B."/>
            <person name="Cuomo C."/>
            <person name="David R."/>
            <person name="Dawoe T."/>
            <person name="Degray S."/>
            <person name="Dodge S."/>
            <person name="Dooley K."/>
            <person name="Dorje P."/>
            <person name="Dorjee K."/>
            <person name="Dorris L."/>
            <person name="Duffey N."/>
            <person name="Dupes A."/>
            <person name="Elkins T."/>
            <person name="Engels R."/>
            <person name="Erickson J."/>
            <person name="Farina A."/>
            <person name="Faro S."/>
            <person name="Ferreira P."/>
            <person name="Fischer H."/>
            <person name="Fitzgerald M."/>
            <person name="Foley K."/>
            <person name="Gage D."/>
            <person name="Galagan J."/>
            <person name="Gearin G."/>
            <person name="Gnerre S."/>
            <person name="Gnirke A."/>
            <person name="Goyette A."/>
            <person name="Graham J."/>
            <person name="Grandbois E."/>
            <person name="Gyaltsen K."/>
            <person name="Hafez N."/>
            <person name="Hagopian D."/>
            <person name="Hagos B."/>
            <person name="Hall J."/>
            <person name="Hatcher B."/>
            <person name="Heller A."/>
            <person name="Higgins H."/>
            <person name="Honan T."/>
            <person name="Horn A."/>
            <person name="Houde N."/>
            <person name="Hughes L."/>
            <person name="Hulme W."/>
            <person name="Husby E."/>
            <person name="Iliev I."/>
            <person name="Jaffe D."/>
            <person name="Jones C."/>
            <person name="Kamal M."/>
            <person name="Kamat A."/>
            <person name="Kamvysselis M."/>
            <person name="Karlsson E."/>
            <person name="Kells C."/>
            <person name="Kieu A."/>
            <person name="Kisner P."/>
            <person name="Kodira C."/>
            <person name="Kulbokas E."/>
            <person name="Labutti K."/>
            <person name="Lama D."/>
            <person name="Landers T."/>
            <person name="Leger J."/>
            <person name="Levine S."/>
            <person name="Lewis D."/>
            <person name="Lewis T."/>
            <person name="Lindblad-toh K."/>
            <person name="Liu X."/>
            <person name="Lokyitsang T."/>
            <person name="Lokyitsang Y."/>
            <person name="Lucien O."/>
            <person name="Lui A."/>
            <person name="Ma L.J."/>
            <person name="Mabbitt R."/>
            <person name="Macdonald J."/>
            <person name="Maclean C."/>
            <person name="Major J."/>
            <person name="Manning J."/>
            <person name="Marabella R."/>
            <person name="Maru K."/>
            <person name="Matthews C."/>
            <person name="Mauceli E."/>
            <person name="Mccarthy M."/>
            <person name="Mcdonough S."/>
            <person name="Mcghee T."/>
            <person name="Meldrim J."/>
            <person name="Meneus L."/>
            <person name="Mesirov J."/>
            <person name="Mihalev A."/>
            <person name="Mihova T."/>
            <person name="Mikkelsen T."/>
            <person name="Mlenga V."/>
            <person name="Moru K."/>
            <person name="Mozes J."/>
            <person name="Mulrain L."/>
            <person name="Munson G."/>
            <person name="Naylor J."/>
            <person name="Newes C."/>
            <person name="Nguyen C."/>
            <person name="Nguyen N."/>
            <person name="Nguyen T."/>
            <person name="Nicol R."/>
            <person name="Nielsen C."/>
            <person name="Nizzari M."/>
            <person name="Norbu C."/>
            <person name="Norbu N."/>
            <person name="O'donnell P."/>
            <person name="Okoawo O."/>
            <person name="O'leary S."/>
            <person name="Omotosho B."/>
            <person name="O'neill K."/>
            <person name="Osman S."/>
            <person name="Parker S."/>
            <person name="Perrin D."/>
            <person name="Phunkhang P."/>
            <person name="Piqani B."/>
            <person name="Purcell S."/>
            <person name="Rachupka T."/>
            <person name="Ramasamy U."/>
            <person name="Rameau R."/>
            <person name="Ray V."/>
            <person name="Raymond C."/>
            <person name="Retta R."/>
            <person name="Richardson S."/>
            <person name="Rise C."/>
            <person name="Rodriguez J."/>
            <person name="Rogers J."/>
            <person name="Rogov P."/>
            <person name="Rutman M."/>
            <person name="Schupbach R."/>
            <person name="Seaman C."/>
            <person name="Settipalli S."/>
            <person name="Sharpe T."/>
            <person name="Sheridan J."/>
            <person name="Sherpa N."/>
            <person name="Shi J."/>
            <person name="Smirnov S."/>
            <person name="Smith C."/>
            <person name="Sougnez C."/>
            <person name="Spencer B."/>
            <person name="Stalker J."/>
            <person name="Stange-thomann N."/>
            <person name="Stavropoulos S."/>
            <person name="Stetson K."/>
            <person name="Stone C."/>
            <person name="Stone S."/>
            <person name="Stubbs M."/>
            <person name="Talamas J."/>
            <person name="Tchuinga P."/>
            <person name="Tenzing P."/>
            <person name="Tesfaye S."/>
            <person name="Theodore J."/>
            <person name="Thoulutsang Y."/>
            <person name="Topham K."/>
            <person name="Towey S."/>
            <person name="Tsamla T."/>
            <person name="Tsomo N."/>
            <person name="Vallee D."/>
            <person name="Vassiliev H."/>
            <person name="Venkataraman V."/>
            <person name="Vinson J."/>
            <person name="Vo A."/>
            <person name="Wade C."/>
            <person name="Wang S."/>
            <person name="Wangchuk T."/>
            <person name="Wangdi T."/>
            <person name="Whittaker C."/>
            <person name="Wilkinson J."/>
            <person name="Wu Y."/>
            <person name="Wyman D."/>
            <person name="Yadav S."/>
            <person name="Yang S."/>
            <person name="Yang X."/>
            <person name="Yeager S."/>
            <person name="Yee E."/>
            <person name="Young G."/>
            <person name="Zainoun J."/>
            <person name="Zembeck L."/>
            <person name="Zimmer A."/>
            <person name="Zody M."/>
            <person name="Lander E."/>
        </authorList>
    </citation>
    <scope>NUCLEOTIDE SEQUENCE [LARGE SCALE GENOMIC DNA]</scope>
</reference>
<dbReference type="HOGENOM" id="CLU_2090166_0_0_1"/>
<reference evidence="2" key="3">
    <citation type="submission" date="2025-09" db="UniProtKB">
        <authorList>
            <consortium name="Ensembl"/>
        </authorList>
    </citation>
    <scope>IDENTIFICATION</scope>
</reference>
<keyword evidence="1" id="KW-0812">Transmembrane</keyword>
<dbReference type="InParanoid" id="H2ZMW7"/>
<accession>H2ZMW7</accession>
<sequence length="117" mass="13496">MFLSDKISDLMARYRRPKNPVSNDSKDQDVSFKHNNLKRSLLFGGIGITLITIFVLFSQLQSNQVIQPSVTKRFNHNWHTAKSTWQPNALSDNQLREVARLVQQVDVVPIFNPFMIP</sequence>
<protein>
    <submittedName>
        <fullName evidence="2">Uncharacterized protein</fullName>
    </submittedName>
</protein>
<dbReference type="Ensembl" id="ENSCSAVT00000019140.1">
    <property type="protein sequence ID" value="ENSCSAVP00000018933.1"/>
    <property type="gene ID" value="ENSCSAVG00000011119.1"/>
</dbReference>
<name>H2ZMW7_CIOSA</name>
<keyword evidence="1" id="KW-1133">Transmembrane helix</keyword>
<dbReference type="Proteomes" id="UP000007875">
    <property type="component" value="Unassembled WGS sequence"/>
</dbReference>
<reference evidence="2" key="2">
    <citation type="submission" date="2025-08" db="UniProtKB">
        <authorList>
            <consortium name="Ensembl"/>
        </authorList>
    </citation>
    <scope>IDENTIFICATION</scope>
</reference>
<keyword evidence="3" id="KW-1185">Reference proteome</keyword>
<evidence type="ECO:0000313" key="3">
    <source>
        <dbReference type="Proteomes" id="UP000007875"/>
    </source>
</evidence>